<dbReference type="AlphaFoldDB" id="X1TGL5"/>
<dbReference type="Pfam" id="PF01402">
    <property type="entry name" value="RHH_1"/>
    <property type="match status" value="1"/>
</dbReference>
<evidence type="ECO:0000259" key="3">
    <source>
        <dbReference type="Pfam" id="PF01402"/>
    </source>
</evidence>
<organism evidence="4">
    <name type="scientific">marine sediment metagenome</name>
    <dbReference type="NCBI Taxonomy" id="412755"/>
    <lineage>
        <taxon>unclassified sequences</taxon>
        <taxon>metagenomes</taxon>
        <taxon>ecological metagenomes</taxon>
    </lineage>
</organism>
<reference evidence="4" key="1">
    <citation type="journal article" date="2014" name="Front. Microbiol.">
        <title>High frequency of phylogenetically diverse reductive dehalogenase-homologous genes in deep subseafloor sedimentary metagenomes.</title>
        <authorList>
            <person name="Kawai M."/>
            <person name="Futagami T."/>
            <person name="Toyoda A."/>
            <person name="Takaki Y."/>
            <person name="Nishi S."/>
            <person name="Hori S."/>
            <person name="Arai W."/>
            <person name="Tsubouchi T."/>
            <person name="Morono Y."/>
            <person name="Uchiyama I."/>
            <person name="Ito T."/>
            <person name="Fujiyama A."/>
            <person name="Inagaki F."/>
            <person name="Takami H."/>
        </authorList>
    </citation>
    <scope>NUCLEOTIDE SEQUENCE</scope>
    <source>
        <strain evidence="4">Expedition CK06-06</strain>
    </source>
</reference>
<gene>
    <name evidence="4" type="ORF">S12H4_46652</name>
</gene>
<feature type="region of interest" description="Disordered" evidence="2">
    <location>
        <begin position="133"/>
        <end position="162"/>
    </location>
</feature>
<feature type="domain" description="Ribbon-helix-helix protein CopG" evidence="3">
    <location>
        <begin position="4"/>
        <end position="41"/>
    </location>
</feature>
<protein>
    <recommendedName>
        <fullName evidence="3">Ribbon-helix-helix protein CopG domain-containing protein</fullName>
    </recommendedName>
</protein>
<dbReference type="InterPro" id="IPR002145">
    <property type="entry name" value="CopG"/>
</dbReference>
<evidence type="ECO:0000256" key="2">
    <source>
        <dbReference type="SAM" id="MobiDB-lite"/>
    </source>
</evidence>
<evidence type="ECO:0000313" key="4">
    <source>
        <dbReference type="EMBL" id="GAJ04424.1"/>
    </source>
</evidence>
<accession>X1TGL5</accession>
<feature type="non-terminal residue" evidence="4">
    <location>
        <position position="162"/>
    </location>
</feature>
<proteinExistence type="predicted"/>
<evidence type="ECO:0000256" key="1">
    <source>
        <dbReference type="SAM" id="Coils"/>
    </source>
</evidence>
<keyword evidence="1" id="KW-0175">Coiled coil</keyword>
<comment type="caution">
    <text evidence="4">The sequence shown here is derived from an EMBL/GenBank/DDBJ whole genome shotgun (WGS) entry which is preliminary data.</text>
</comment>
<sequence>MGSKVIGLRLADDLVEELEAKAAEEGLSTSEFMRKLIDNKLYPGKDGSAAVASEGQAVLTERVGKLTEQLNNHNQQLQQLNGYPKQANDLAGQLSRLTKRLDGLVDQGNALTAWAERVRDELPGIRGDILALKGAQNPGGKTEPEEEVCSKCGKPMSEHKAP</sequence>
<dbReference type="EMBL" id="BARW01028972">
    <property type="protein sequence ID" value="GAJ04424.1"/>
    <property type="molecule type" value="Genomic_DNA"/>
</dbReference>
<dbReference type="GO" id="GO:0006355">
    <property type="term" value="P:regulation of DNA-templated transcription"/>
    <property type="evidence" value="ECO:0007669"/>
    <property type="project" value="InterPro"/>
</dbReference>
<feature type="coiled-coil region" evidence="1">
    <location>
        <begin position="56"/>
        <end position="107"/>
    </location>
</feature>
<name>X1TGL5_9ZZZZ</name>